<evidence type="ECO:0000256" key="1">
    <source>
        <dbReference type="SAM" id="MobiDB-lite"/>
    </source>
</evidence>
<comment type="caution">
    <text evidence="2">The sequence shown here is derived from an EMBL/GenBank/DDBJ whole genome shotgun (WGS) entry which is preliminary data.</text>
</comment>
<accession>A0A9W6BSN5</accession>
<dbReference type="OrthoDB" id="545063at2759"/>
<name>A0A9W6BSN5_9CHLO</name>
<evidence type="ECO:0000313" key="2">
    <source>
        <dbReference type="EMBL" id="GLC57649.1"/>
    </source>
</evidence>
<feature type="region of interest" description="Disordered" evidence="1">
    <location>
        <begin position="93"/>
        <end position="113"/>
    </location>
</feature>
<dbReference type="Proteomes" id="UP001165080">
    <property type="component" value="Unassembled WGS sequence"/>
</dbReference>
<sequence>MEMLRNITAASAAASNPLLKSLLGPHASEAEYAALAEQAEGVWKMMDELAESDPAAYQDFVRDAAKAAREEVDKGRDPHVEGLVPELVLEAQAQQQQQPAGGPGPQGSASAAPDVARVVAGGQAVARVHIWAANDASGVKPPHTAGGAPVGPQAPAPPRDWSGLVVPVAEYRPATTRPGPLPMHQFHVACHVSGVRLAISGSPPAFRAAFLEAVTQFVEAEYRLQLSRSLLTLHVHRDAVSEVELQELLRRQQEHVQVAAGPGALADDPAADGSALPRGLLDELRSLNTAVPKPQQTQGPAGAAAAAAAGAGGTHKAKKALIEELN</sequence>
<protein>
    <submittedName>
        <fullName evidence="2">Uncharacterized protein</fullName>
    </submittedName>
</protein>
<evidence type="ECO:0000313" key="3">
    <source>
        <dbReference type="Proteomes" id="UP001165080"/>
    </source>
</evidence>
<reference evidence="2 3" key="1">
    <citation type="journal article" date="2023" name="Commun. Biol.">
        <title>Reorganization of the ancestral sex-determining regions during the evolution of trioecy in Pleodorina starrii.</title>
        <authorList>
            <person name="Takahashi K."/>
            <person name="Suzuki S."/>
            <person name="Kawai-Toyooka H."/>
            <person name="Yamamoto K."/>
            <person name="Hamaji T."/>
            <person name="Ootsuki R."/>
            <person name="Yamaguchi H."/>
            <person name="Kawachi M."/>
            <person name="Higashiyama T."/>
            <person name="Nozaki H."/>
        </authorList>
    </citation>
    <scope>NUCLEOTIDE SEQUENCE [LARGE SCALE GENOMIC DNA]</scope>
    <source>
        <strain evidence="2 3">NIES-4479</strain>
    </source>
</reference>
<dbReference type="AlphaFoldDB" id="A0A9W6BSN5"/>
<gene>
    <name evidence="2" type="primary">PLEST002650</name>
    <name evidence="2" type="ORF">PLESTB_001249800</name>
</gene>
<keyword evidence="3" id="KW-1185">Reference proteome</keyword>
<organism evidence="2 3">
    <name type="scientific">Pleodorina starrii</name>
    <dbReference type="NCBI Taxonomy" id="330485"/>
    <lineage>
        <taxon>Eukaryota</taxon>
        <taxon>Viridiplantae</taxon>
        <taxon>Chlorophyta</taxon>
        <taxon>core chlorophytes</taxon>
        <taxon>Chlorophyceae</taxon>
        <taxon>CS clade</taxon>
        <taxon>Chlamydomonadales</taxon>
        <taxon>Volvocaceae</taxon>
        <taxon>Pleodorina</taxon>
    </lineage>
</organism>
<feature type="region of interest" description="Disordered" evidence="1">
    <location>
        <begin position="137"/>
        <end position="159"/>
    </location>
</feature>
<proteinExistence type="predicted"/>
<dbReference type="EMBL" id="BRXU01000019">
    <property type="protein sequence ID" value="GLC57649.1"/>
    <property type="molecule type" value="Genomic_DNA"/>
</dbReference>